<evidence type="ECO:0000256" key="4">
    <source>
        <dbReference type="SAM" id="MobiDB-lite"/>
    </source>
</evidence>
<dbReference type="EMBL" id="VJMH01006897">
    <property type="protein sequence ID" value="KAF0687655.1"/>
    <property type="molecule type" value="Genomic_DNA"/>
</dbReference>
<feature type="region of interest" description="Disordered" evidence="4">
    <location>
        <begin position="77"/>
        <end position="207"/>
    </location>
</feature>
<reference evidence="7 8" key="1">
    <citation type="submission" date="2019-03" db="EMBL/GenBank/DDBJ databases">
        <authorList>
            <person name="Gaulin E."/>
            <person name="Dumas B."/>
        </authorList>
    </citation>
    <scope>NUCLEOTIDE SEQUENCE [LARGE SCALE GENOMIC DNA]</scope>
    <source>
        <strain evidence="7">CBS 568.67</strain>
    </source>
</reference>
<feature type="compositionally biased region" description="Acidic residues" evidence="4">
    <location>
        <begin position="164"/>
        <end position="176"/>
    </location>
</feature>
<dbReference type="SUPFAM" id="SSF52113">
    <property type="entry name" value="BRCT domain"/>
    <property type="match status" value="1"/>
</dbReference>
<feature type="domain" description="BRCT" evidence="5">
    <location>
        <begin position="378"/>
        <end position="467"/>
    </location>
</feature>
<evidence type="ECO:0000313" key="8">
    <source>
        <dbReference type="Proteomes" id="UP000332933"/>
    </source>
</evidence>
<feature type="compositionally biased region" description="Basic and acidic residues" evidence="4">
    <location>
        <begin position="129"/>
        <end position="147"/>
    </location>
</feature>
<keyword evidence="2" id="KW-0227">DNA damage</keyword>
<dbReference type="InterPro" id="IPR051579">
    <property type="entry name" value="DDR_Transcriptional_Reg"/>
</dbReference>
<feature type="compositionally biased region" description="Acidic residues" evidence="4">
    <location>
        <begin position="100"/>
        <end position="117"/>
    </location>
</feature>
<dbReference type="PROSITE" id="PS50172">
    <property type="entry name" value="BRCT"/>
    <property type="match status" value="1"/>
</dbReference>
<reference evidence="6" key="2">
    <citation type="submission" date="2019-06" db="EMBL/GenBank/DDBJ databases">
        <title>Genomics analysis of Aphanomyces spp. identifies a new class of oomycete effector associated with host adaptation.</title>
        <authorList>
            <person name="Gaulin E."/>
        </authorList>
    </citation>
    <scope>NUCLEOTIDE SEQUENCE</scope>
    <source>
        <strain evidence="6">CBS 578.67</strain>
    </source>
</reference>
<evidence type="ECO:0000256" key="2">
    <source>
        <dbReference type="ARBA" id="ARBA00022763"/>
    </source>
</evidence>
<feature type="region of interest" description="Disordered" evidence="4">
    <location>
        <begin position="225"/>
        <end position="381"/>
    </location>
</feature>
<feature type="compositionally biased region" description="Polar residues" evidence="4">
    <location>
        <begin position="271"/>
        <end position="281"/>
    </location>
</feature>
<dbReference type="InterPro" id="IPR036420">
    <property type="entry name" value="BRCT_dom_sf"/>
</dbReference>
<dbReference type="GO" id="GO:0005634">
    <property type="term" value="C:nucleus"/>
    <property type="evidence" value="ECO:0007669"/>
    <property type="project" value="UniProtKB-SubCell"/>
</dbReference>
<dbReference type="InterPro" id="IPR001357">
    <property type="entry name" value="BRCT_dom"/>
</dbReference>
<proteinExistence type="predicted"/>
<feature type="compositionally biased region" description="Basic and acidic residues" evidence="4">
    <location>
        <begin position="254"/>
        <end position="268"/>
    </location>
</feature>
<evidence type="ECO:0000256" key="1">
    <source>
        <dbReference type="ARBA" id="ARBA00004123"/>
    </source>
</evidence>
<organism evidence="7 8">
    <name type="scientific">Aphanomyces stellatus</name>
    <dbReference type="NCBI Taxonomy" id="120398"/>
    <lineage>
        <taxon>Eukaryota</taxon>
        <taxon>Sar</taxon>
        <taxon>Stramenopiles</taxon>
        <taxon>Oomycota</taxon>
        <taxon>Saprolegniomycetes</taxon>
        <taxon>Saprolegniales</taxon>
        <taxon>Verrucalvaceae</taxon>
        <taxon>Aphanomyces</taxon>
    </lineage>
</organism>
<feature type="compositionally biased region" description="Polar residues" evidence="4">
    <location>
        <begin position="189"/>
        <end position="198"/>
    </location>
</feature>
<dbReference type="PANTHER" id="PTHR23196:SF1">
    <property type="entry name" value="PAX-INTERACTING PROTEIN 1"/>
    <property type="match status" value="1"/>
</dbReference>
<gene>
    <name evidence="7" type="primary">Aste57867_20639</name>
    <name evidence="6" type="ORF">As57867_020571</name>
    <name evidence="7" type="ORF">ASTE57867_20639</name>
</gene>
<dbReference type="EMBL" id="CAADRA010006923">
    <property type="protein sequence ID" value="VFT97319.1"/>
    <property type="molecule type" value="Genomic_DNA"/>
</dbReference>
<dbReference type="Proteomes" id="UP000332933">
    <property type="component" value="Unassembled WGS sequence"/>
</dbReference>
<dbReference type="GO" id="GO:0006974">
    <property type="term" value="P:DNA damage response"/>
    <property type="evidence" value="ECO:0007669"/>
    <property type="project" value="UniProtKB-KW"/>
</dbReference>
<dbReference type="Pfam" id="PF16770">
    <property type="entry name" value="RTT107_BRCT_5"/>
    <property type="match status" value="1"/>
</dbReference>
<keyword evidence="3" id="KW-0539">Nucleus</keyword>
<sequence>MSDSAAQADTLGETLAATAAGLQNTPSQWKKTFEDNDDVDAKQPASPPPRLLSLCTFDEDETQIQFCSNVVSQELISPGRDSTKSALQLADTARGTQENNGEDDYVGDGESSNESEDFWGGGETTLDQRPLETRDDRKGPHNAHMVELHCLSSIRAEDKAPEKPDDEDDVETEMEDNGVKTPEVPSPDKPSSNTSTPSRVGPTDASASVETFYDKLYRASMAAGTLLDSHTPVAPPRRKLQTVEQTTSPPLADNKNERDRPIDPKEDEPTQALSRTSQAPATTIKRGSKRATAVAESSPTPAIDVGRKRVSKRPSYVESLDIDQTPRDTQTTLDASSQSSGGVRRRGSKRQQTESMDETCTQSPPKPRAGKKKTTDVAANSSSHDIRIVLTGLEPTESLLRKIESIHGAQFEADVTRGTHLVAPSNQLKRTVKMLCGISTCQHILDEKWLYASAKVGAPEDEAPFCLRDKAKEAQWQFDLRETMYSHTGAARRQFLQGRVFFVTPHKSVLPAADDLAKIIECAGGEVDAKGPRDANTIVITSTEALALKAVQRQLAKADPTRMYSPELILSGILKQSLDLAMHHVAAPGETPARSRRR</sequence>
<dbReference type="CDD" id="cd18432">
    <property type="entry name" value="BRCT_PAXIP1_rpt6_like"/>
    <property type="match status" value="1"/>
</dbReference>
<protein>
    <submittedName>
        <fullName evidence="7">Aste57867_20639 protein</fullName>
    </submittedName>
</protein>
<evidence type="ECO:0000313" key="7">
    <source>
        <dbReference type="EMBL" id="VFT97319.1"/>
    </source>
</evidence>
<comment type="subcellular location">
    <subcellularLocation>
        <location evidence="1">Nucleus</location>
    </subcellularLocation>
</comment>
<dbReference type="Pfam" id="PF16589">
    <property type="entry name" value="BRCT_2"/>
    <property type="match status" value="1"/>
</dbReference>
<dbReference type="OrthoDB" id="342264at2759"/>
<evidence type="ECO:0000256" key="3">
    <source>
        <dbReference type="ARBA" id="ARBA00023242"/>
    </source>
</evidence>
<dbReference type="Gene3D" id="3.40.50.10190">
    <property type="entry name" value="BRCT domain"/>
    <property type="match status" value="2"/>
</dbReference>
<feature type="region of interest" description="Disordered" evidence="4">
    <location>
        <begin position="18"/>
        <end position="50"/>
    </location>
</feature>
<accession>A0A485LFE6</accession>
<evidence type="ECO:0000259" key="5">
    <source>
        <dbReference type="PROSITE" id="PS50172"/>
    </source>
</evidence>
<dbReference type="PANTHER" id="PTHR23196">
    <property type="entry name" value="PAX TRANSCRIPTION ACTIVATION DOMAIN INTERACTING PROTEIN"/>
    <property type="match status" value="1"/>
</dbReference>
<name>A0A485LFE6_9STRA</name>
<dbReference type="SMART" id="SM00292">
    <property type="entry name" value="BRCT"/>
    <property type="match status" value="2"/>
</dbReference>
<keyword evidence="8" id="KW-1185">Reference proteome</keyword>
<evidence type="ECO:0000313" key="6">
    <source>
        <dbReference type="EMBL" id="KAF0687655.1"/>
    </source>
</evidence>
<dbReference type="AlphaFoldDB" id="A0A485LFE6"/>